<dbReference type="GO" id="GO:0016592">
    <property type="term" value="C:mediator complex"/>
    <property type="evidence" value="ECO:0007669"/>
    <property type="project" value="InterPro"/>
</dbReference>
<dbReference type="Pfam" id="PF21010">
    <property type="entry name" value="HA2_C"/>
    <property type="match status" value="1"/>
</dbReference>
<feature type="domain" description="Helicase ATP-binding" evidence="13">
    <location>
        <begin position="53"/>
        <end position="221"/>
    </location>
</feature>
<dbReference type="GO" id="GO:0045943">
    <property type="term" value="P:positive regulation of transcription by RNA polymerase I"/>
    <property type="evidence" value="ECO:0007669"/>
    <property type="project" value="TreeGrafter"/>
</dbReference>
<keyword evidence="4" id="KW-0547">Nucleotide-binding</keyword>
<dbReference type="GO" id="GO:0003712">
    <property type="term" value="F:transcription coregulator activity"/>
    <property type="evidence" value="ECO:0007669"/>
    <property type="project" value="InterPro"/>
</dbReference>
<keyword evidence="5" id="KW-0378">Hydrolase</keyword>
<dbReference type="SUPFAM" id="SSF52540">
    <property type="entry name" value="P-loop containing nucleoside triphosphate hydrolases"/>
    <property type="match status" value="1"/>
</dbReference>
<dbReference type="CDD" id="cd17917">
    <property type="entry name" value="DEXHc_RHA-like"/>
    <property type="match status" value="1"/>
</dbReference>
<dbReference type="InterPro" id="IPR007018">
    <property type="entry name" value="Mediator_Med6"/>
</dbReference>
<dbReference type="GO" id="GO:0016787">
    <property type="term" value="F:hydrolase activity"/>
    <property type="evidence" value="ECO:0007669"/>
    <property type="project" value="UniProtKB-KW"/>
</dbReference>
<keyword evidence="6" id="KW-0347">Helicase</keyword>
<dbReference type="PROSITE" id="PS51192">
    <property type="entry name" value="HELICASE_ATP_BIND_1"/>
    <property type="match status" value="1"/>
</dbReference>
<dbReference type="SMART" id="SM00487">
    <property type="entry name" value="DEXDc"/>
    <property type="match status" value="1"/>
</dbReference>
<protein>
    <recommendedName>
        <fullName evidence="3">RNA helicase</fullName>
        <ecNumber evidence="3">3.6.4.13</ecNumber>
    </recommendedName>
</protein>
<dbReference type="GO" id="GO:0006357">
    <property type="term" value="P:regulation of transcription by RNA polymerase II"/>
    <property type="evidence" value="ECO:0007669"/>
    <property type="project" value="InterPro"/>
</dbReference>
<evidence type="ECO:0000256" key="5">
    <source>
        <dbReference type="ARBA" id="ARBA00022801"/>
    </source>
</evidence>
<feature type="region of interest" description="Disordered" evidence="12">
    <location>
        <begin position="718"/>
        <end position="739"/>
    </location>
</feature>
<name>A0A915MQZ8_MELJA</name>
<dbReference type="PANTHER" id="PTHR18934:SF118">
    <property type="entry name" value="ATP-DEPENDENT RNA HELICASE DHX33"/>
    <property type="match status" value="1"/>
</dbReference>
<sequence>MVAKPLDFNNENEKYEERSSSRNSNNSNSKTICNGNFKRDPLPVDCFKKHIIEILNHLEDTVIFIGETASGKSTQIPQFCCDAGLSETGLIGVTQPRRVAAKTLAERVATEMGTKVGQLVGYKFRFENNCGNDTRILYQTEGILLREAQHDARLKRYSTIIVDEVHERTINMDVLLYILKQAQTIRKEKDEAPLHLILMSATMNLQKLQKYFHKAEAYYVRGRQHVVKDDRISTRPGPNGFLVFLTGQEEIETAINIIRKTKKNEKSAEKKQYENIFALPLYAAIPTDKQNLIFSSTPNAQAIQRAGRAGREAPGKCYRLYSQHDYEGFESVEVPELLRSNISSVLLSLINHSLARLEQISKLIDSPSNDQLQSATSELLALNAIHLEQIGDHLNVHITEEGQSLVLFPVEPILAKILLAASRLNCLEEACTVVAFLSVEHIFQNNNQEIFCKLETGKYGQEDSSNSLNTTLANFNTNDGDHVRYVKILRKYSSDKTAKKDKNFFREFGLIENSIETVILIRKQLIKLCHNKKLPVKSCGSEFTSLRQAICKGLFQNACIYDSSSKNYVFAKDRKIVVRIHPSSCLKNQTMPAFVFSELIKTNEIYARDICPIELDWIKESQEICSTTNRELDRVKQLRLVTKEIDEKKDEKDDLECNGVRSKFSRQNLGVSHILVQIQKDAIAPVDKIKQKFENNNRGKKIAEKRRKKEAKVKQPPIVVYEISSGSESSKNEDEEIESDDNRFKMLLGQSNMLPSSAIDASSTIVDTTLNAGGRQQQGVSGVTQQAETGNRFQIDRRMLEQPWKDPRFFPITIDTVMAYFCQRENPFFDVNSDNAFIMMQHQVASGPQFDEMLKKMEGIQYVLVQPPSSPPLFVVRKQKRMSADKITPLCHYYILDGTVYQAPDLYTFLHSK</sequence>
<dbReference type="InterPro" id="IPR027417">
    <property type="entry name" value="P-loop_NTPase"/>
</dbReference>
<dbReference type="EC" id="3.6.4.13" evidence="3"/>
<feature type="domain" description="Helicase C-terminal" evidence="14">
    <location>
        <begin position="153"/>
        <end position="353"/>
    </location>
</feature>
<evidence type="ECO:0000256" key="3">
    <source>
        <dbReference type="ARBA" id="ARBA00012552"/>
    </source>
</evidence>
<dbReference type="Gene3D" id="1.20.120.1080">
    <property type="match status" value="1"/>
</dbReference>
<keyword evidence="10" id="KW-0539">Nucleus</keyword>
<dbReference type="InterPro" id="IPR001650">
    <property type="entry name" value="Helicase_C-like"/>
</dbReference>
<dbReference type="AlphaFoldDB" id="A0A915MQZ8"/>
<evidence type="ECO:0000256" key="2">
    <source>
        <dbReference type="ARBA" id="ARBA00007526"/>
    </source>
</evidence>
<dbReference type="Pfam" id="PF07717">
    <property type="entry name" value="OB_NTP_bind"/>
    <property type="match status" value="1"/>
</dbReference>
<dbReference type="GO" id="GO:0003725">
    <property type="term" value="F:double-stranded RNA binding"/>
    <property type="evidence" value="ECO:0007669"/>
    <property type="project" value="TreeGrafter"/>
</dbReference>
<dbReference type="Gene3D" id="3.40.50.300">
    <property type="entry name" value="P-loop containing nucleotide triphosphate hydrolases"/>
    <property type="match status" value="3"/>
</dbReference>
<dbReference type="PROSITE" id="PS51194">
    <property type="entry name" value="HELICASE_CTER"/>
    <property type="match status" value="1"/>
</dbReference>
<dbReference type="Pfam" id="PF04934">
    <property type="entry name" value="Med6"/>
    <property type="match status" value="1"/>
</dbReference>
<evidence type="ECO:0000259" key="13">
    <source>
        <dbReference type="PROSITE" id="PS51192"/>
    </source>
</evidence>
<dbReference type="PROSITE" id="PS00690">
    <property type="entry name" value="DEAH_ATP_HELICASE"/>
    <property type="match status" value="1"/>
</dbReference>
<evidence type="ECO:0000256" key="8">
    <source>
        <dbReference type="ARBA" id="ARBA00023015"/>
    </source>
</evidence>
<feature type="compositionally biased region" description="Basic and acidic residues" evidence="12">
    <location>
        <begin position="11"/>
        <end position="20"/>
    </location>
</feature>
<comment type="subcellular location">
    <subcellularLocation>
        <location evidence="1">Nucleus</location>
    </subcellularLocation>
</comment>
<dbReference type="Proteomes" id="UP000887561">
    <property type="component" value="Unplaced"/>
</dbReference>
<dbReference type="Gene3D" id="3.10.450.580">
    <property type="entry name" value="Mediator complex, subunit Med6"/>
    <property type="match status" value="1"/>
</dbReference>
<evidence type="ECO:0000256" key="9">
    <source>
        <dbReference type="ARBA" id="ARBA00023163"/>
    </source>
</evidence>
<dbReference type="WBParaSite" id="scaffold4979_cov290.g8914">
    <property type="protein sequence ID" value="scaffold4979_cov290.g8914"/>
    <property type="gene ID" value="scaffold4979_cov290.g8914"/>
</dbReference>
<dbReference type="Pfam" id="PF00270">
    <property type="entry name" value="DEAD"/>
    <property type="match status" value="1"/>
</dbReference>
<evidence type="ECO:0000256" key="12">
    <source>
        <dbReference type="SAM" id="MobiDB-lite"/>
    </source>
</evidence>
<proteinExistence type="inferred from homology"/>
<feature type="compositionally biased region" description="Low complexity" evidence="12">
    <location>
        <begin position="21"/>
        <end position="30"/>
    </location>
</feature>
<dbReference type="SMART" id="SM00847">
    <property type="entry name" value="HA2"/>
    <property type="match status" value="1"/>
</dbReference>
<comment type="catalytic activity">
    <reaction evidence="11">
        <text>ATP + H2O = ADP + phosphate + H(+)</text>
        <dbReference type="Rhea" id="RHEA:13065"/>
        <dbReference type="ChEBI" id="CHEBI:15377"/>
        <dbReference type="ChEBI" id="CHEBI:15378"/>
        <dbReference type="ChEBI" id="CHEBI:30616"/>
        <dbReference type="ChEBI" id="CHEBI:43474"/>
        <dbReference type="ChEBI" id="CHEBI:456216"/>
        <dbReference type="EC" id="3.6.4.13"/>
    </reaction>
</comment>
<evidence type="ECO:0000259" key="14">
    <source>
        <dbReference type="PROSITE" id="PS51194"/>
    </source>
</evidence>
<dbReference type="InterPro" id="IPR011709">
    <property type="entry name" value="DEAD-box_helicase_OB_fold"/>
</dbReference>
<dbReference type="InterPro" id="IPR002464">
    <property type="entry name" value="DNA/RNA_helicase_DEAH_CS"/>
</dbReference>
<evidence type="ECO:0000256" key="10">
    <source>
        <dbReference type="ARBA" id="ARBA00023242"/>
    </source>
</evidence>
<keyword evidence="8" id="KW-0805">Transcription regulation</keyword>
<evidence type="ECO:0000256" key="4">
    <source>
        <dbReference type="ARBA" id="ARBA00022741"/>
    </source>
</evidence>
<evidence type="ECO:0000313" key="15">
    <source>
        <dbReference type="Proteomes" id="UP000887561"/>
    </source>
</evidence>
<comment type="similarity">
    <text evidence="2">Belongs to the Mediator complex subunit 6 family.</text>
</comment>
<feature type="region of interest" description="Disordered" evidence="12">
    <location>
        <begin position="1"/>
        <end position="32"/>
    </location>
</feature>
<evidence type="ECO:0000313" key="16">
    <source>
        <dbReference type="WBParaSite" id="scaffold4979_cov290.g8914"/>
    </source>
</evidence>
<dbReference type="InterPro" id="IPR014001">
    <property type="entry name" value="Helicase_ATP-bd"/>
</dbReference>
<keyword evidence="9" id="KW-0804">Transcription</keyword>
<keyword evidence="15" id="KW-1185">Reference proteome</keyword>
<evidence type="ECO:0000256" key="7">
    <source>
        <dbReference type="ARBA" id="ARBA00022840"/>
    </source>
</evidence>
<dbReference type="GO" id="GO:0003724">
    <property type="term" value="F:RNA helicase activity"/>
    <property type="evidence" value="ECO:0007669"/>
    <property type="project" value="UniProtKB-EC"/>
</dbReference>
<dbReference type="InterPro" id="IPR038566">
    <property type="entry name" value="Mediator_Med6_sf"/>
</dbReference>
<organism evidence="15 16">
    <name type="scientific">Meloidogyne javanica</name>
    <name type="common">Root-knot nematode worm</name>
    <dbReference type="NCBI Taxonomy" id="6303"/>
    <lineage>
        <taxon>Eukaryota</taxon>
        <taxon>Metazoa</taxon>
        <taxon>Ecdysozoa</taxon>
        <taxon>Nematoda</taxon>
        <taxon>Chromadorea</taxon>
        <taxon>Rhabditida</taxon>
        <taxon>Tylenchina</taxon>
        <taxon>Tylenchomorpha</taxon>
        <taxon>Tylenchoidea</taxon>
        <taxon>Meloidogynidae</taxon>
        <taxon>Meloidogyninae</taxon>
        <taxon>Meloidogyne</taxon>
        <taxon>Meloidogyne incognita group</taxon>
    </lineage>
</organism>
<keyword evidence="7" id="KW-0067">ATP-binding</keyword>
<reference evidence="16" key="1">
    <citation type="submission" date="2022-11" db="UniProtKB">
        <authorList>
            <consortium name="WormBaseParasite"/>
        </authorList>
    </citation>
    <scope>IDENTIFICATION</scope>
</reference>
<accession>A0A915MQZ8</accession>
<dbReference type="InterPro" id="IPR011545">
    <property type="entry name" value="DEAD/DEAH_box_helicase_dom"/>
</dbReference>
<dbReference type="GO" id="GO:0005524">
    <property type="term" value="F:ATP binding"/>
    <property type="evidence" value="ECO:0007669"/>
    <property type="project" value="UniProtKB-KW"/>
</dbReference>
<dbReference type="GO" id="GO:0005730">
    <property type="term" value="C:nucleolus"/>
    <property type="evidence" value="ECO:0007669"/>
    <property type="project" value="UniProtKB-ARBA"/>
</dbReference>
<evidence type="ECO:0000256" key="11">
    <source>
        <dbReference type="ARBA" id="ARBA00047984"/>
    </source>
</evidence>
<evidence type="ECO:0000256" key="6">
    <source>
        <dbReference type="ARBA" id="ARBA00022806"/>
    </source>
</evidence>
<dbReference type="InterPro" id="IPR007502">
    <property type="entry name" value="Helicase-assoc_dom"/>
</dbReference>
<dbReference type="PANTHER" id="PTHR18934">
    <property type="entry name" value="ATP-DEPENDENT RNA HELICASE"/>
    <property type="match status" value="1"/>
</dbReference>
<evidence type="ECO:0000256" key="1">
    <source>
        <dbReference type="ARBA" id="ARBA00004123"/>
    </source>
</evidence>